<dbReference type="GO" id="GO:0020037">
    <property type="term" value="F:heme binding"/>
    <property type="evidence" value="ECO:0007669"/>
    <property type="project" value="InterPro"/>
</dbReference>
<gene>
    <name evidence="2" type="ORF">UXM345_LOCUS4173</name>
</gene>
<dbReference type="PANTHER" id="PTHR42071:SF1">
    <property type="entry name" value="GLOBIN-SENSOR DOMAIN-CONTAINING PROTEIN"/>
    <property type="match status" value="1"/>
</dbReference>
<dbReference type="Gene3D" id="1.10.490.10">
    <property type="entry name" value="Globins"/>
    <property type="match status" value="1"/>
</dbReference>
<organism evidence="2 3">
    <name type="scientific">Rotaria magnacalcarata</name>
    <dbReference type="NCBI Taxonomy" id="392030"/>
    <lineage>
        <taxon>Eukaryota</taxon>
        <taxon>Metazoa</taxon>
        <taxon>Spiralia</taxon>
        <taxon>Gnathifera</taxon>
        <taxon>Rotifera</taxon>
        <taxon>Eurotatoria</taxon>
        <taxon>Bdelloidea</taxon>
        <taxon>Philodinida</taxon>
        <taxon>Philodinidae</taxon>
        <taxon>Rotaria</taxon>
    </lineage>
</organism>
<dbReference type="EMBL" id="CAJOBF010000281">
    <property type="protein sequence ID" value="CAF3790021.1"/>
    <property type="molecule type" value="Genomic_DNA"/>
</dbReference>
<protein>
    <recommendedName>
        <fullName evidence="1">Globin-sensor domain-containing protein</fullName>
    </recommendedName>
</protein>
<dbReference type="Gene3D" id="3.10.10.20">
    <property type="match status" value="1"/>
</dbReference>
<proteinExistence type="predicted"/>
<dbReference type="InterPro" id="IPR012292">
    <property type="entry name" value="Globin/Proto"/>
</dbReference>
<sequence length="447" mass="51288">MAEHIDRARLNLDLSYRFKYVSKFIDFKQEDIKILNTLEPIINPILPTLVETVYKKLYSFDITKQYFLMRNDGFEVFTPNKESGLTLDCVQIDYRKDMLSVFLRRILTQTEWNDSFLQYLSRVGEIHTNKGGSSSINVDYIHVNALICTLENTFIDTIWAIESIDWGKKREILHALIDDLPKIRGQPKLHKIDTPMRIVTCSRDTITSPISQFIFRIIKELSATLSGVVCCNTSNFIKIITDVKLNQDEHSASLDIQDLYTNIPVSKVINITLKRFDESKKLDNSPFTKTDIKELLILALKNSYFQFNGKFYKQKTGLPMCNTLSPTLPDIYMNEYKKNIYMKFDVIGISKVRWAGKGEAPSRDFIWLGEDTAHTRAVGMLLSAKAKKKLIGYNSISSRVITARFNATPFKLTVIHVYAPTSASSDDEIEIFYDSIEHALLGETADF</sequence>
<dbReference type="AlphaFoldDB" id="A0A819ASI6"/>
<comment type="caution">
    <text evidence="2">The sequence shown here is derived from an EMBL/GenBank/DDBJ whole genome shotgun (WGS) entry which is preliminary data.</text>
</comment>
<dbReference type="Proteomes" id="UP000663842">
    <property type="component" value="Unassembled WGS sequence"/>
</dbReference>
<dbReference type="PANTHER" id="PTHR42071">
    <property type="entry name" value="PROTOGLOBIN DOMAIN-CONTAINING PROTEIN"/>
    <property type="match status" value="1"/>
</dbReference>
<dbReference type="Pfam" id="PF11563">
    <property type="entry name" value="Protoglobin"/>
    <property type="match status" value="1"/>
</dbReference>
<dbReference type="InterPro" id="IPR044398">
    <property type="entry name" value="Globin-sensor_dom"/>
</dbReference>
<accession>A0A819ASI6</accession>
<evidence type="ECO:0000259" key="1">
    <source>
        <dbReference type="Pfam" id="PF11563"/>
    </source>
</evidence>
<evidence type="ECO:0000313" key="2">
    <source>
        <dbReference type="EMBL" id="CAF3790021.1"/>
    </source>
</evidence>
<reference evidence="2" key="1">
    <citation type="submission" date="2021-02" db="EMBL/GenBank/DDBJ databases">
        <authorList>
            <person name="Nowell W R."/>
        </authorList>
    </citation>
    <scope>NUCLEOTIDE SEQUENCE</scope>
</reference>
<dbReference type="GO" id="GO:0019825">
    <property type="term" value="F:oxygen binding"/>
    <property type="evidence" value="ECO:0007669"/>
    <property type="project" value="InterPro"/>
</dbReference>
<evidence type="ECO:0000313" key="3">
    <source>
        <dbReference type="Proteomes" id="UP000663842"/>
    </source>
</evidence>
<feature type="domain" description="Globin-sensor" evidence="1">
    <location>
        <begin position="16"/>
        <end position="173"/>
    </location>
</feature>
<dbReference type="Gene3D" id="1.10.10.2210">
    <property type="match status" value="1"/>
</dbReference>
<name>A0A819ASI6_9BILA</name>
<dbReference type="Gene3D" id="3.30.70.2630">
    <property type="match status" value="1"/>
</dbReference>